<evidence type="ECO:0000256" key="7">
    <source>
        <dbReference type="ARBA" id="ARBA00023170"/>
    </source>
</evidence>
<keyword evidence="8 9" id="KW-0807">Transducer</keyword>
<feature type="transmembrane region" description="Helical" evidence="10">
    <location>
        <begin position="73"/>
        <end position="92"/>
    </location>
</feature>
<evidence type="ECO:0000256" key="8">
    <source>
        <dbReference type="ARBA" id="ARBA00023224"/>
    </source>
</evidence>
<organism evidence="12 13">
    <name type="scientific">Betta splendens</name>
    <name type="common">Siamese fighting fish</name>
    <dbReference type="NCBI Taxonomy" id="158456"/>
    <lineage>
        <taxon>Eukaryota</taxon>
        <taxon>Metazoa</taxon>
        <taxon>Chordata</taxon>
        <taxon>Craniata</taxon>
        <taxon>Vertebrata</taxon>
        <taxon>Euteleostomi</taxon>
        <taxon>Actinopterygii</taxon>
        <taxon>Neopterygii</taxon>
        <taxon>Teleostei</taxon>
        <taxon>Neoteleostei</taxon>
        <taxon>Acanthomorphata</taxon>
        <taxon>Anabantaria</taxon>
        <taxon>Anabantiformes</taxon>
        <taxon>Anabantoidei</taxon>
        <taxon>Osphronemidae</taxon>
        <taxon>Betta</taxon>
    </lineage>
</organism>
<feature type="transmembrane region" description="Helical" evidence="10">
    <location>
        <begin position="112"/>
        <end position="130"/>
    </location>
</feature>
<evidence type="ECO:0000256" key="2">
    <source>
        <dbReference type="ARBA" id="ARBA00022475"/>
    </source>
</evidence>
<keyword evidence="6 10" id="KW-0472">Membrane</keyword>
<reference evidence="13" key="1">
    <citation type="submission" date="2025-08" db="UniProtKB">
        <authorList>
            <consortium name="RefSeq"/>
        </authorList>
    </citation>
    <scope>IDENTIFICATION</scope>
</reference>
<dbReference type="Gene3D" id="1.20.1070.10">
    <property type="entry name" value="Rhodopsin 7-helix transmembrane proteins"/>
    <property type="match status" value="1"/>
</dbReference>
<evidence type="ECO:0000256" key="9">
    <source>
        <dbReference type="RuleBase" id="RU000688"/>
    </source>
</evidence>
<dbReference type="GO" id="GO:0009897">
    <property type="term" value="C:external side of plasma membrane"/>
    <property type="evidence" value="ECO:0007669"/>
    <property type="project" value="TreeGrafter"/>
</dbReference>
<keyword evidence="12" id="KW-1185">Reference proteome</keyword>
<feature type="transmembrane region" description="Helical" evidence="10">
    <location>
        <begin position="150"/>
        <end position="171"/>
    </location>
</feature>
<proteinExistence type="inferred from homology"/>
<feature type="transmembrane region" description="Helical" evidence="10">
    <location>
        <begin position="244"/>
        <end position="264"/>
    </location>
</feature>
<keyword evidence="5 9" id="KW-0297">G-protein coupled receptor</keyword>
<evidence type="ECO:0000259" key="11">
    <source>
        <dbReference type="PROSITE" id="PS50262"/>
    </source>
</evidence>
<evidence type="ECO:0000256" key="4">
    <source>
        <dbReference type="ARBA" id="ARBA00022989"/>
    </source>
</evidence>
<evidence type="ECO:0000256" key="6">
    <source>
        <dbReference type="ARBA" id="ARBA00023136"/>
    </source>
</evidence>
<dbReference type="InterPro" id="IPR017452">
    <property type="entry name" value="GPCR_Rhodpsn_7TM"/>
</dbReference>
<dbReference type="Pfam" id="PF00001">
    <property type="entry name" value="7tm_1"/>
    <property type="match status" value="1"/>
</dbReference>
<dbReference type="PRINTS" id="PR00237">
    <property type="entry name" value="GPCRRHODOPSN"/>
</dbReference>
<dbReference type="PANTHER" id="PTHR10489">
    <property type="entry name" value="CELL ADHESION MOLECULE"/>
    <property type="match status" value="1"/>
</dbReference>
<evidence type="ECO:0000256" key="5">
    <source>
        <dbReference type="ARBA" id="ARBA00023040"/>
    </source>
</evidence>
<dbReference type="SUPFAM" id="SSF81321">
    <property type="entry name" value="Family A G protein-coupled receptor-like"/>
    <property type="match status" value="1"/>
</dbReference>
<dbReference type="RefSeq" id="XP_029003122.1">
    <property type="nucleotide sequence ID" value="XM_029147289.3"/>
</dbReference>
<dbReference type="GO" id="GO:0060326">
    <property type="term" value="P:cell chemotaxis"/>
    <property type="evidence" value="ECO:0007669"/>
    <property type="project" value="TreeGrafter"/>
</dbReference>
<feature type="domain" description="G-protein coupled receptors family 1 profile" evidence="11">
    <location>
        <begin position="52"/>
        <end position="304"/>
    </location>
</feature>
<dbReference type="GO" id="GO:0016493">
    <property type="term" value="F:C-C chemokine receptor activity"/>
    <property type="evidence" value="ECO:0007669"/>
    <property type="project" value="TreeGrafter"/>
</dbReference>
<keyword evidence="4 10" id="KW-1133">Transmembrane helix</keyword>
<dbReference type="GO" id="GO:0006955">
    <property type="term" value="P:immune response"/>
    <property type="evidence" value="ECO:0007669"/>
    <property type="project" value="TreeGrafter"/>
</dbReference>
<keyword evidence="7 9" id="KW-0675">Receptor</keyword>
<dbReference type="GO" id="GO:0019957">
    <property type="term" value="F:C-C chemokine binding"/>
    <property type="evidence" value="ECO:0007669"/>
    <property type="project" value="TreeGrafter"/>
</dbReference>
<dbReference type="InterPro" id="IPR000355">
    <property type="entry name" value="Chemokine_rcpt"/>
</dbReference>
<dbReference type="GeneID" id="114853656"/>
<feature type="transmembrane region" description="Helical" evidence="10">
    <location>
        <begin position="40"/>
        <end position="61"/>
    </location>
</feature>
<feature type="transmembrane region" description="Helical" evidence="10">
    <location>
        <begin position="211"/>
        <end position="232"/>
    </location>
</feature>
<evidence type="ECO:0000256" key="1">
    <source>
        <dbReference type="ARBA" id="ARBA00004651"/>
    </source>
</evidence>
<dbReference type="PRINTS" id="PR00657">
    <property type="entry name" value="CCCHEMOKINER"/>
</dbReference>
<dbReference type="GO" id="GO:0007204">
    <property type="term" value="P:positive regulation of cytosolic calcium ion concentration"/>
    <property type="evidence" value="ECO:0007669"/>
    <property type="project" value="TreeGrafter"/>
</dbReference>
<evidence type="ECO:0000313" key="12">
    <source>
        <dbReference type="Proteomes" id="UP000515150"/>
    </source>
</evidence>
<dbReference type="GO" id="GO:0019722">
    <property type="term" value="P:calcium-mediated signaling"/>
    <property type="evidence" value="ECO:0007669"/>
    <property type="project" value="TreeGrafter"/>
</dbReference>
<comment type="similarity">
    <text evidence="9">Belongs to the G-protein coupled receptor 1 family.</text>
</comment>
<feature type="transmembrane region" description="Helical" evidence="10">
    <location>
        <begin position="284"/>
        <end position="307"/>
    </location>
</feature>
<dbReference type="PROSITE" id="PS00237">
    <property type="entry name" value="G_PROTEIN_RECEP_F1_1"/>
    <property type="match status" value="1"/>
</dbReference>
<keyword evidence="2" id="KW-1003">Cell membrane</keyword>
<comment type="subcellular location">
    <subcellularLocation>
        <location evidence="1">Cell membrane</location>
        <topology evidence="1">Multi-pass membrane protein</topology>
    </subcellularLocation>
</comment>
<accession>A0A6P7M9X7</accession>
<dbReference type="PANTHER" id="PTHR10489:SF922">
    <property type="entry name" value="C-C CHEMOKINE RECEPTOR FAMILY-LIKE-RELATED"/>
    <property type="match status" value="1"/>
</dbReference>
<dbReference type="InterPro" id="IPR050119">
    <property type="entry name" value="CCR1-9-like"/>
</dbReference>
<gene>
    <name evidence="13" type="primary">LOC114853656</name>
</gene>
<dbReference type="InterPro" id="IPR000276">
    <property type="entry name" value="GPCR_Rhodpsn"/>
</dbReference>
<evidence type="ECO:0000313" key="13">
    <source>
        <dbReference type="RefSeq" id="XP_029003122.1"/>
    </source>
</evidence>
<keyword evidence="3 9" id="KW-0812">Transmembrane</keyword>
<protein>
    <submittedName>
        <fullName evidence="13">C-C chemokine receptor type 1-like</fullName>
    </submittedName>
</protein>
<evidence type="ECO:0000256" key="3">
    <source>
        <dbReference type="ARBA" id="ARBA00022692"/>
    </source>
</evidence>
<dbReference type="AlphaFoldDB" id="A0A6P7M9X7"/>
<dbReference type="OrthoDB" id="9876908at2759"/>
<sequence>MELTQATTPFDYSSYPTGSEKPVEICARNNDNYFGAQLSILYYFMFLFSFFCNGLVLVIIYQFEKLTTVTNILLLNLVLSLLLFMSSLPFLGAYKQLQDWIFSRVMCKVVGSMYNLGYYSSILFLTLLTFDRHLSVVYSLGAARMRNRMYAWVFCAVVWLLSGLACIRPMIIYDTHFHGRTNTTICEEYPCDLTYDQVQQLKLIRVYVDFFFFYIIPLLVIIYCYVRIVITVMSSSIVIRVKTLRLILIIVLLFFLCWSPYNILELLMTVSPSNDCQDIKTRGYALHITRNITYLYFCISPLFYTFVGKKFQNYFRQLLVKHFPTVNKQISVSQSSRSNTSTRIMRIEL</sequence>
<evidence type="ECO:0000256" key="10">
    <source>
        <dbReference type="SAM" id="Phobius"/>
    </source>
</evidence>
<dbReference type="KEGG" id="bspl:114853656"/>
<dbReference type="InParanoid" id="A0A6P7M9X7"/>
<dbReference type="Proteomes" id="UP000515150">
    <property type="component" value="Chromosome 4"/>
</dbReference>
<name>A0A6P7M9X7_BETSP</name>
<dbReference type="PROSITE" id="PS50262">
    <property type="entry name" value="G_PROTEIN_RECEP_F1_2"/>
    <property type="match status" value="1"/>
</dbReference>